<feature type="transmembrane region" description="Helical" evidence="2">
    <location>
        <begin position="86"/>
        <end position="108"/>
    </location>
</feature>
<feature type="domain" description="HTH LytTR-type" evidence="3">
    <location>
        <begin position="171"/>
        <end position="276"/>
    </location>
</feature>
<evidence type="ECO:0000313" key="5">
    <source>
        <dbReference type="Proteomes" id="UP000589292"/>
    </source>
</evidence>
<dbReference type="PROSITE" id="PS50930">
    <property type="entry name" value="HTH_LYTTR"/>
    <property type="match status" value="1"/>
</dbReference>
<proteinExistence type="predicted"/>
<accession>A0A7V8RAX2</accession>
<dbReference type="InterPro" id="IPR046947">
    <property type="entry name" value="LytR-like"/>
</dbReference>
<dbReference type="Gene3D" id="2.40.50.1020">
    <property type="entry name" value="LytTr DNA-binding domain"/>
    <property type="match status" value="1"/>
</dbReference>
<sequence>MKLMPPHRSDSPGPWWPPRSAALAALIFCVSTFCVSAFRASLNPDEVFDLYNPKRIVLIVAGALVFWLSIHGRAGARPGLKMLRRMALVGLPGLVVLFVLAMAMDIWVLHDTANMAAWNLRWILLWSGYFGTGLAAWLALRYGMALAEAEQRAAMDHGAGARRTDAPDHGFWVKTGRQAIHIAQSEVEWIEAEGNYVRIHAQGGHSGLVRSTLAAIESQLIAEDFVRIHRSALCRRSAIKGYRRKPSGALLALLASGAEAPMGRRFARHLTDELRPFPGDPALADDTVSPHEGEIRAA</sequence>
<protein>
    <submittedName>
        <fullName evidence="4">LytTR family transcriptional regulator</fullName>
    </submittedName>
</protein>
<dbReference type="PANTHER" id="PTHR37299:SF1">
    <property type="entry name" value="STAGE 0 SPORULATION PROTEIN A HOMOLOG"/>
    <property type="match status" value="1"/>
</dbReference>
<dbReference type="EMBL" id="VDES01000001">
    <property type="protein sequence ID" value="MBA1373092.1"/>
    <property type="molecule type" value="Genomic_DNA"/>
</dbReference>
<evidence type="ECO:0000256" key="1">
    <source>
        <dbReference type="SAM" id="MobiDB-lite"/>
    </source>
</evidence>
<name>A0A7V8RAX2_9SPHN</name>
<dbReference type="GO" id="GO:0003677">
    <property type="term" value="F:DNA binding"/>
    <property type="evidence" value="ECO:0007669"/>
    <property type="project" value="InterPro"/>
</dbReference>
<feature type="compositionally biased region" description="Basic and acidic residues" evidence="1">
    <location>
        <begin position="288"/>
        <end position="298"/>
    </location>
</feature>
<keyword evidence="2" id="KW-0812">Transmembrane</keyword>
<evidence type="ECO:0000259" key="3">
    <source>
        <dbReference type="PROSITE" id="PS50930"/>
    </source>
</evidence>
<organism evidence="4 5">
    <name type="scientific">Sphingomonas ursincola</name>
    <dbReference type="NCBI Taxonomy" id="56361"/>
    <lineage>
        <taxon>Bacteria</taxon>
        <taxon>Pseudomonadati</taxon>
        <taxon>Pseudomonadota</taxon>
        <taxon>Alphaproteobacteria</taxon>
        <taxon>Sphingomonadales</taxon>
        <taxon>Sphingomonadaceae</taxon>
        <taxon>Sphingomonas</taxon>
    </lineage>
</organism>
<dbReference type="Proteomes" id="UP000589292">
    <property type="component" value="Unassembled WGS sequence"/>
</dbReference>
<reference evidence="4 5" key="1">
    <citation type="journal article" date="1994" name="Int. J. Syst. Bacteriol.">
        <title>Phylogenetic positions of novel aerobic, bacteriochlorophyll a-containing bacteria and description of Roseococcus thiosulfatophilus gen. nov., sp. nov., Erythromicrobium ramosum gen. nov., sp. nov., and Erythrobacter litoralis sp. nov.</title>
        <authorList>
            <person name="Yurkov V."/>
            <person name="Stackebrandt E."/>
            <person name="Holmes A."/>
            <person name="Fuerst J.A."/>
            <person name="Hugenholtz P."/>
            <person name="Golecki J."/>
            <person name="Gad'on N."/>
            <person name="Gorlenko V.M."/>
            <person name="Kompantseva E.I."/>
            <person name="Drews G."/>
        </authorList>
    </citation>
    <scope>NUCLEOTIDE SEQUENCE [LARGE SCALE GENOMIC DNA]</scope>
    <source>
        <strain evidence="4 5">KR-99</strain>
    </source>
</reference>
<dbReference type="SMART" id="SM00850">
    <property type="entry name" value="LytTR"/>
    <property type="match status" value="1"/>
</dbReference>
<comment type="caution">
    <text evidence="4">The sequence shown here is derived from an EMBL/GenBank/DDBJ whole genome shotgun (WGS) entry which is preliminary data.</text>
</comment>
<dbReference type="PANTHER" id="PTHR37299">
    <property type="entry name" value="TRANSCRIPTIONAL REGULATOR-RELATED"/>
    <property type="match status" value="1"/>
</dbReference>
<evidence type="ECO:0000256" key="2">
    <source>
        <dbReference type="SAM" id="Phobius"/>
    </source>
</evidence>
<feature type="transmembrane region" description="Helical" evidence="2">
    <location>
        <begin position="55"/>
        <end position="74"/>
    </location>
</feature>
<keyword evidence="2" id="KW-0472">Membrane</keyword>
<dbReference type="GO" id="GO:0000156">
    <property type="term" value="F:phosphorelay response regulator activity"/>
    <property type="evidence" value="ECO:0007669"/>
    <property type="project" value="InterPro"/>
</dbReference>
<dbReference type="Pfam" id="PF04397">
    <property type="entry name" value="LytTR"/>
    <property type="match status" value="1"/>
</dbReference>
<dbReference type="AlphaFoldDB" id="A0A7V8RAX2"/>
<evidence type="ECO:0000313" key="4">
    <source>
        <dbReference type="EMBL" id="MBA1373092.1"/>
    </source>
</evidence>
<gene>
    <name evidence="4" type="ORF">FG486_01975</name>
</gene>
<keyword evidence="5" id="KW-1185">Reference proteome</keyword>
<feature type="region of interest" description="Disordered" evidence="1">
    <location>
        <begin position="278"/>
        <end position="298"/>
    </location>
</feature>
<feature type="transmembrane region" description="Helical" evidence="2">
    <location>
        <begin position="120"/>
        <end position="140"/>
    </location>
</feature>
<dbReference type="InterPro" id="IPR007492">
    <property type="entry name" value="LytTR_DNA-bd_dom"/>
</dbReference>
<keyword evidence="2" id="KW-1133">Transmembrane helix</keyword>